<gene>
    <name evidence="2" type="ORF">AA2016_2270</name>
    <name evidence="3" type="ORF">FHS67_002138</name>
</gene>
<dbReference type="Proteomes" id="UP000577697">
    <property type="component" value="Unassembled WGS sequence"/>
</dbReference>
<dbReference type="CDD" id="cd00093">
    <property type="entry name" value="HTH_XRE"/>
    <property type="match status" value="1"/>
</dbReference>
<dbReference type="InterPro" id="IPR010982">
    <property type="entry name" value="Lambda_DNA-bd_dom_sf"/>
</dbReference>
<evidence type="ECO:0000313" key="2">
    <source>
        <dbReference type="EMBL" id="AMS41198.1"/>
    </source>
</evidence>
<keyword evidence="5" id="KW-1185">Reference proteome</keyword>
<evidence type="ECO:0000313" key="3">
    <source>
        <dbReference type="EMBL" id="MBB3705819.1"/>
    </source>
</evidence>
<organism evidence="2 4">
    <name type="scientific">Aminobacter aminovorans</name>
    <name type="common">Chelatobacter heintzii</name>
    <dbReference type="NCBI Taxonomy" id="83263"/>
    <lineage>
        <taxon>Bacteria</taxon>
        <taxon>Pseudomonadati</taxon>
        <taxon>Pseudomonadota</taxon>
        <taxon>Alphaproteobacteria</taxon>
        <taxon>Hyphomicrobiales</taxon>
        <taxon>Phyllobacteriaceae</taxon>
        <taxon>Aminobacter</taxon>
    </lineage>
</organism>
<dbReference type="RefSeq" id="WP_169808319.1">
    <property type="nucleotide sequence ID" value="NZ_CP015005.1"/>
</dbReference>
<evidence type="ECO:0000313" key="5">
    <source>
        <dbReference type="Proteomes" id="UP000577697"/>
    </source>
</evidence>
<dbReference type="SUPFAM" id="SSF47413">
    <property type="entry name" value="lambda repressor-like DNA-binding domains"/>
    <property type="match status" value="1"/>
</dbReference>
<sequence>MKLSAWKLKNGLSDEQLAEMIGDCSVSGLRKWLAEERLPRKDQIERIHKVTRGEVSAPDFYNLELTTETEVSK</sequence>
<dbReference type="EMBL" id="CP015005">
    <property type="protein sequence ID" value="AMS41198.1"/>
    <property type="molecule type" value="Genomic_DNA"/>
</dbReference>
<evidence type="ECO:0000259" key="1">
    <source>
        <dbReference type="Pfam" id="PF01381"/>
    </source>
</evidence>
<feature type="domain" description="HTH cro/C1-type" evidence="1">
    <location>
        <begin position="7"/>
        <end position="51"/>
    </location>
</feature>
<proteinExistence type="predicted"/>
<evidence type="ECO:0000313" key="4">
    <source>
        <dbReference type="Proteomes" id="UP000075755"/>
    </source>
</evidence>
<dbReference type="KEGG" id="aak:AA2016_2270"/>
<dbReference type="AlphaFoldDB" id="A0AAC8YN33"/>
<dbReference type="GO" id="GO:0003677">
    <property type="term" value="F:DNA binding"/>
    <property type="evidence" value="ECO:0007669"/>
    <property type="project" value="InterPro"/>
</dbReference>
<accession>A0AAC8YN33</accession>
<dbReference type="Gene3D" id="1.10.260.40">
    <property type="entry name" value="lambda repressor-like DNA-binding domains"/>
    <property type="match status" value="1"/>
</dbReference>
<reference evidence="3 5" key="2">
    <citation type="submission" date="2020-08" db="EMBL/GenBank/DDBJ databases">
        <title>Genomic Encyclopedia of Type Strains, Phase IV (KMG-IV): sequencing the most valuable type-strain genomes for metagenomic binning, comparative biology and taxonomic classification.</title>
        <authorList>
            <person name="Goeker M."/>
        </authorList>
    </citation>
    <scope>NUCLEOTIDE SEQUENCE [LARGE SCALE GENOMIC DNA]</scope>
    <source>
        <strain evidence="3 5">DSM 10368</strain>
    </source>
</reference>
<dbReference type="Pfam" id="PF01381">
    <property type="entry name" value="HTH_3"/>
    <property type="match status" value="1"/>
</dbReference>
<name>A0AAC8YN33_AMIAI</name>
<dbReference type="InterPro" id="IPR001387">
    <property type="entry name" value="Cro/C1-type_HTH"/>
</dbReference>
<dbReference type="EMBL" id="JACICB010000007">
    <property type="protein sequence ID" value="MBB3705819.1"/>
    <property type="molecule type" value="Genomic_DNA"/>
</dbReference>
<protein>
    <submittedName>
        <fullName evidence="3">Transcriptional regulator with XRE-family HTH domain</fullName>
    </submittedName>
</protein>
<reference evidence="2 4" key="1">
    <citation type="submission" date="2016-03" db="EMBL/GenBank/DDBJ databases">
        <title>Complete genome of Aminobacter aminovorans KCTC 2477.</title>
        <authorList>
            <person name="Kim K.M."/>
        </authorList>
    </citation>
    <scope>NUCLEOTIDE SEQUENCE [LARGE SCALE GENOMIC DNA]</scope>
    <source>
        <strain evidence="2 4">KCTC 2477</strain>
    </source>
</reference>
<dbReference type="Proteomes" id="UP000075755">
    <property type="component" value="Chromosome"/>
</dbReference>